<dbReference type="InterPro" id="IPR036250">
    <property type="entry name" value="AcylCo_DH-like_C"/>
</dbReference>
<comment type="cofactor">
    <cofactor evidence="1 6">
        <name>FAD</name>
        <dbReference type="ChEBI" id="CHEBI:57692"/>
    </cofactor>
</comment>
<keyword evidence="11" id="KW-1185">Reference proteome</keyword>
<dbReference type="Gene3D" id="1.10.540.10">
    <property type="entry name" value="Acyl-CoA dehydrogenase/oxidase, N-terminal domain"/>
    <property type="match status" value="1"/>
</dbReference>
<evidence type="ECO:0000259" key="9">
    <source>
        <dbReference type="Pfam" id="PF02771"/>
    </source>
</evidence>
<evidence type="ECO:0000256" key="3">
    <source>
        <dbReference type="ARBA" id="ARBA00022630"/>
    </source>
</evidence>
<dbReference type="PANTHER" id="PTHR43292:SF4">
    <property type="entry name" value="ACYL-COA DEHYDROGENASE FADE34"/>
    <property type="match status" value="1"/>
</dbReference>
<evidence type="ECO:0000256" key="1">
    <source>
        <dbReference type="ARBA" id="ARBA00001974"/>
    </source>
</evidence>
<dbReference type="GO" id="GO:0050660">
    <property type="term" value="F:flavin adenine dinucleotide binding"/>
    <property type="evidence" value="ECO:0007669"/>
    <property type="project" value="InterPro"/>
</dbReference>
<evidence type="ECO:0000256" key="2">
    <source>
        <dbReference type="ARBA" id="ARBA00009347"/>
    </source>
</evidence>
<dbReference type="InterPro" id="IPR037069">
    <property type="entry name" value="AcylCoA_DH/ox_N_sf"/>
</dbReference>
<dbReference type="Gene3D" id="2.40.110.10">
    <property type="entry name" value="Butyryl-CoA Dehydrogenase, subunit A, domain 2"/>
    <property type="match status" value="1"/>
</dbReference>
<evidence type="ECO:0000313" key="11">
    <source>
        <dbReference type="Proteomes" id="UP000316624"/>
    </source>
</evidence>
<comment type="caution">
    <text evidence="10">The sequence shown here is derived from an EMBL/GenBank/DDBJ whole genome shotgun (WGS) entry which is preliminary data.</text>
</comment>
<sequence>MNDMSTQANESLGDYVARARAWLDAMEPRFGHEARKGLTVDQDLALAREYQRLKSEAGYACITLPRALGGGGGSEIQKILFGQEEFKHDFPTTYFTVSQGMPIPMLLRYADKEIGQRLAPPAIRGETIWCQLFSEPSAGSDLAAVRTRATRDGDGWRIDGQKLWTTWAQYADYAIAVVRTDPTVPKHAGLTFFWLDMKSPGITVKPVRKLAGESEINEVFFDNVYVPDSQRMGDVGAGFRVAIETLMIERYSVADDACGGPTLNEFAKLAANSRINGRAAIDDGQVRRALAEAIVERQGLRSIHRRALSAIAEGKEPGPEGSIRKLRLARRRQAMGELAMDLMGAEGMLLEPEGTSTLDHVWSWMDVPGARIAGGTDEILRNTIAEKVLGLPQDYRPDKKVPFNQIG</sequence>
<dbReference type="Pfam" id="PF02770">
    <property type="entry name" value="Acyl-CoA_dh_M"/>
    <property type="match status" value="1"/>
</dbReference>
<organism evidence="10 11">
    <name type="scientific">Sphingobium wenxiniae (strain DSM 21828 / CGMCC 1.7748 / JZ-1)</name>
    <dbReference type="NCBI Taxonomy" id="595605"/>
    <lineage>
        <taxon>Bacteria</taxon>
        <taxon>Pseudomonadati</taxon>
        <taxon>Pseudomonadota</taxon>
        <taxon>Alphaproteobacteria</taxon>
        <taxon>Sphingomonadales</taxon>
        <taxon>Sphingomonadaceae</taxon>
        <taxon>Sphingobium</taxon>
    </lineage>
</organism>
<reference evidence="10 11" key="1">
    <citation type="journal article" date="2015" name="Stand. Genomic Sci.">
        <title>Genomic Encyclopedia of Bacterial and Archaeal Type Strains, Phase III: the genomes of soil and plant-associated and newly described type strains.</title>
        <authorList>
            <person name="Whitman W.B."/>
            <person name="Woyke T."/>
            <person name="Klenk H.P."/>
            <person name="Zhou Y."/>
            <person name="Lilburn T.G."/>
            <person name="Beck B.J."/>
            <person name="De Vos P."/>
            <person name="Vandamme P."/>
            <person name="Eisen J.A."/>
            <person name="Garrity G."/>
            <person name="Hugenholtz P."/>
            <person name="Kyrpides N.C."/>
        </authorList>
    </citation>
    <scope>NUCLEOTIDE SEQUENCE [LARGE SCALE GENOMIC DNA]</scope>
    <source>
        <strain evidence="10 11">CGMCC 1.7748</strain>
    </source>
</reference>
<dbReference type="GO" id="GO:0016627">
    <property type="term" value="F:oxidoreductase activity, acting on the CH-CH group of donors"/>
    <property type="evidence" value="ECO:0007669"/>
    <property type="project" value="InterPro"/>
</dbReference>
<dbReference type="InterPro" id="IPR009100">
    <property type="entry name" value="AcylCoA_DH/oxidase_NM_dom_sf"/>
</dbReference>
<keyword evidence="3 6" id="KW-0285">Flavoprotein</keyword>
<dbReference type="InterPro" id="IPR046373">
    <property type="entry name" value="Acyl-CoA_Oxase/DH_mid-dom_sf"/>
</dbReference>
<dbReference type="Proteomes" id="UP000316624">
    <property type="component" value="Unassembled WGS sequence"/>
</dbReference>
<name>A0A562KMT1_SPHWJ</name>
<evidence type="ECO:0000313" key="10">
    <source>
        <dbReference type="EMBL" id="TWH96684.1"/>
    </source>
</evidence>
<keyword evidence="5 6" id="KW-0560">Oxidoreductase</keyword>
<dbReference type="PANTHER" id="PTHR43292">
    <property type="entry name" value="ACYL-COA DEHYDROGENASE"/>
    <property type="match status" value="1"/>
</dbReference>
<dbReference type="SUPFAM" id="SSF47203">
    <property type="entry name" value="Acyl-CoA dehydrogenase C-terminal domain-like"/>
    <property type="match status" value="1"/>
</dbReference>
<dbReference type="Pfam" id="PF00441">
    <property type="entry name" value="Acyl-CoA_dh_1"/>
    <property type="match status" value="1"/>
</dbReference>
<evidence type="ECO:0000256" key="4">
    <source>
        <dbReference type="ARBA" id="ARBA00022827"/>
    </source>
</evidence>
<accession>A0A562KMT1</accession>
<keyword evidence="4 6" id="KW-0274">FAD</keyword>
<gene>
    <name evidence="10" type="ORF">IQ35_00615</name>
</gene>
<dbReference type="Pfam" id="PF02771">
    <property type="entry name" value="Acyl-CoA_dh_N"/>
    <property type="match status" value="1"/>
</dbReference>
<dbReference type="InterPro" id="IPR013786">
    <property type="entry name" value="AcylCoA_DH/ox_N"/>
</dbReference>
<evidence type="ECO:0000256" key="6">
    <source>
        <dbReference type="RuleBase" id="RU362125"/>
    </source>
</evidence>
<evidence type="ECO:0000259" key="8">
    <source>
        <dbReference type="Pfam" id="PF02770"/>
    </source>
</evidence>
<dbReference type="SUPFAM" id="SSF56645">
    <property type="entry name" value="Acyl-CoA dehydrogenase NM domain-like"/>
    <property type="match status" value="1"/>
</dbReference>
<feature type="domain" description="Acyl-CoA dehydrogenase/oxidase C-terminal" evidence="7">
    <location>
        <begin position="236"/>
        <end position="388"/>
    </location>
</feature>
<dbReference type="RefSeq" id="WP_145071938.1">
    <property type="nucleotide sequence ID" value="NZ_JACIIY010000009.1"/>
</dbReference>
<dbReference type="InterPro" id="IPR052161">
    <property type="entry name" value="Mycobact_Acyl-CoA_DH"/>
</dbReference>
<protein>
    <submittedName>
        <fullName evidence="10">Alkylation response protein AidB-like acyl-CoA dehydrogenase</fullName>
    </submittedName>
</protein>
<feature type="domain" description="Acyl-CoA dehydrogenase/oxidase N-terminal" evidence="9">
    <location>
        <begin position="48"/>
        <end position="126"/>
    </location>
</feature>
<comment type="similarity">
    <text evidence="2 6">Belongs to the acyl-CoA dehydrogenase family.</text>
</comment>
<dbReference type="AlphaFoldDB" id="A0A562KMT1"/>
<proteinExistence type="inferred from homology"/>
<dbReference type="EMBL" id="VLKK01000002">
    <property type="protein sequence ID" value="TWH96684.1"/>
    <property type="molecule type" value="Genomic_DNA"/>
</dbReference>
<dbReference type="InterPro" id="IPR006091">
    <property type="entry name" value="Acyl-CoA_Oxase/DH_mid-dom"/>
</dbReference>
<evidence type="ECO:0000259" key="7">
    <source>
        <dbReference type="Pfam" id="PF00441"/>
    </source>
</evidence>
<dbReference type="InterPro" id="IPR009075">
    <property type="entry name" value="AcylCo_DH/oxidase_C"/>
</dbReference>
<evidence type="ECO:0000256" key="5">
    <source>
        <dbReference type="ARBA" id="ARBA00023002"/>
    </source>
</evidence>
<dbReference type="FunFam" id="2.40.110.10:FF:000011">
    <property type="entry name" value="Acyl-CoA dehydrogenase FadE34"/>
    <property type="match status" value="1"/>
</dbReference>
<dbReference type="Gene3D" id="1.20.140.10">
    <property type="entry name" value="Butyryl-CoA Dehydrogenase, subunit A, domain 3"/>
    <property type="match status" value="1"/>
</dbReference>
<feature type="domain" description="Acyl-CoA oxidase/dehydrogenase middle" evidence="8">
    <location>
        <begin position="130"/>
        <end position="224"/>
    </location>
</feature>
<dbReference type="GO" id="GO:0005886">
    <property type="term" value="C:plasma membrane"/>
    <property type="evidence" value="ECO:0007669"/>
    <property type="project" value="TreeGrafter"/>
</dbReference>